<evidence type="ECO:0000313" key="20">
    <source>
        <dbReference type="Proteomes" id="UP000572837"/>
    </source>
</evidence>
<dbReference type="InterPro" id="IPR050327">
    <property type="entry name" value="Proton-linked_MCT"/>
</dbReference>
<feature type="transmembrane region" description="Helical" evidence="18">
    <location>
        <begin position="17"/>
        <end position="36"/>
    </location>
</feature>
<evidence type="ECO:0000256" key="6">
    <source>
        <dbReference type="ARBA" id="ARBA00022475"/>
    </source>
</evidence>
<dbReference type="Proteomes" id="UP000572837">
    <property type="component" value="Unassembled WGS sequence"/>
</dbReference>
<feature type="transmembrane region" description="Helical" evidence="18">
    <location>
        <begin position="423"/>
        <end position="445"/>
    </location>
</feature>
<comment type="catalytic activity">
    <reaction evidence="14">
        <text>acetoacetate(out) + H(+)(out) = acetoacetate(in) + H(+)(in)</text>
        <dbReference type="Rhea" id="RHEA:71775"/>
        <dbReference type="ChEBI" id="CHEBI:13705"/>
        <dbReference type="ChEBI" id="CHEBI:15378"/>
    </reaction>
    <physiologicalReaction direction="left-to-right" evidence="14">
        <dbReference type="Rhea" id="RHEA:71776"/>
    </physiologicalReaction>
    <physiologicalReaction direction="right-to-left" evidence="14">
        <dbReference type="Rhea" id="RHEA:71777"/>
    </physiologicalReaction>
</comment>
<evidence type="ECO:0000256" key="4">
    <source>
        <dbReference type="ARBA" id="ARBA00015821"/>
    </source>
</evidence>
<dbReference type="SUPFAM" id="SSF103473">
    <property type="entry name" value="MFS general substrate transporter"/>
    <property type="match status" value="1"/>
</dbReference>
<proteinExistence type="inferred from homology"/>
<reference evidence="19 20" key="1">
    <citation type="submission" date="2020-02" db="EMBL/GenBank/DDBJ databases">
        <title>Bird 10,000 Genomes (B10K) Project - Family phase.</title>
        <authorList>
            <person name="Zhang G."/>
        </authorList>
    </citation>
    <scope>NUCLEOTIDE SEQUENCE [LARGE SCALE GENOMIC DNA]</scope>
    <source>
        <strain evidence="19">B10K-IZ-033-81</strain>
        <tissue evidence="19">Muscle</tissue>
    </source>
</reference>
<feature type="transmembrane region" description="Helical" evidence="18">
    <location>
        <begin position="299"/>
        <end position="321"/>
    </location>
</feature>
<feature type="transmembrane region" description="Helical" evidence="18">
    <location>
        <begin position="333"/>
        <end position="349"/>
    </location>
</feature>
<dbReference type="EMBL" id="VZSW01001231">
    <property type="protein sequence ID" value="NXY37232.1"/>
    <property type="molecule type" value="Genomic_DNA"/>
</dbReference>
<feature type="transmembrane region" description="Helical" evidence="18">
    <location>
        <begin position="389"/>
        <end position="411"/>
    </location>
</feature>
<gene>
    <name evidence="19" type="primary">Slc16a1</name>
    <name evidence="19" type="ORF">PORRUF_R01049</name>
</gene>
<evidence type="ECO:0000256" key="10">
    <source>
        <dbReference type="ARBA" id="ARBA00023136"/>
    </source>
</evidence>
<evidence type="ECO:0000256" key="7">
    <source>
        <dbReference type="ARBA" id="ARBA00022692"/>
    </source>
</evidence>
<dbReference type="Gene3D" id="1.20.1250.20">
    <property type="entry name" value="MFS general substrate transporter like domains"/>
    <property type="match status" value="1"/>
</dbReference>
<accession>A0A7L4JAH0</accession>
<feature type="non-terminal residue" evidence="19">
    <location>
        <position position="1"/>
    </location>
</feature>
<dbReference type="AlphaFoldDB" id="A0A7L4JAH0"/>
<dbReference type="PANTHER" id="PTHR11360:SF24">
    <property type="entry name" value="MONOCARBOXYLATE TRANSPORTER 1"/>
    <property type="match status" value="1"/>
</dbReference>
<dbReference type="InterPro" id="IPR036259">
    <property type="entry name" value="MFS_trans_sf"/>
</dbReference>
<feature type="compositionally biased region" description="Basic and acidic residues" evidence="17">
    <location>
        <begin position="206"/>
        <end position="229"/>
    </location>
</feature>
<dbReference type="InterPro" id="IPR011701">
    <property type="entry name" value="MFS"/>
</dbReference>
<feature type="compositionally biased region" description="Basic and acidic residues" evidence="17">
    <location>
        <begin position="458"/>
        <end position="475"/>
    </location>
</feature>
<evidence type="ECO:0000256" key="17">
    <source>
        <dbReference type="SAM" id="MobiDB-lite"/>
    </source>
</evidence>
<evidence type="ECO:0000256" key="12">
    <source>
        <dbReference type="ARBA" id="ARBA00034216"/>
    </source>
</evidence>
<dbReference type="PANTHER" id="PTHR11360">
    <property type="entry name" value="MONOCARBOXYLATE TRANSPORTER"/>
    <property type="match status" value="1"/>
</dbReference>
<comment type="caution">
    <text evidence="19">The sequence shown here is derived from an EMBL/GenBank/DDBJ whole genome shotgun (WGS) entry which is preliminary data.</text>
</comment>
<evidence type="ECO:0000256" key="13">
    <source>
        <dbReference type="ARBA" id="ARBA00034218"/>
    </source>
</evidence>
<evidence type="ECO:0000256" key="14">
    <source>
        <dbReference type="ARBA" id="ARBA00035869"/>
    </source>
</evidence>
<comment type="catalytic activity">
    <reaction evidence="15">
        <text>(S)-lactate(in) + H(+)(in) = (S)-lactate(out) + H(+)(out)</text>
        <dbReference type="Rhea" id="RHEA:29415"/>
        <dbReference type="ChEBI" id="CHEBI:15378"/>
        <dbReference type="ChEBI" id="CHEBI:16651"/>
    </reaction>
    <physiologicalReaction direction="left-to-right" evidence="15">
        <dbReference type="Rhea" id="RHEA:29416"/>
    </physiologicalReaction>
    <physiologicalReaction direction="right-to-left" evidence="15">
        <dbReference type="Rhea" id="RHEA:29417"/>
    </physiologicalReaction>
</comment>
<evidence type="ECO:0000256" key="8">
    <source>
        <dbReference type="ARBA" id="ARBA00022847"/>
    </source>
</evidence>
<keyword evidence="20" id="KW-1185">Reference proteome</keyword>
<evidence type="ECO:0000256" key="3">
    <source>
        <dbReference type="ARBA" id="ARBA00006727"/>
    </source>
</evidence>
<evidence type="ECO:0000256" key="9">
    <source>
        <dbReference type="ARBA" id="ARBA00022989"/>
    </source>
</evidence>
<comment type="catalytic activity">
    <reaction evidence="12">
        <text>4-methyl-2-oxopentanoate(out) + H(+)(out) = 4-methyl-2-oxopentanoate(in) + H(+)(in)</text>
        <dbReference type="Rhea" id="RHEA:71779"/>
        <dbReference type="ChEBI" id="CHEBI:15378"/>
        <dbReference type="ChEBI" id="CHEBI:17865"/>
    </reaction>
</comment>
<evidence type="ECO:0000256" key="11">
    <source>
        <dbReference type="ARBA" id="ARBA00029777"/>
    </source>
</evidence>
<evidence type="ECO:0000313" key="19">
    <source>
        <dbReference type="EMBL" id="NXY37232.1"/>
    </source>
</evidence>
<keyword evidence="10 18" id="KW-0472">Membrane</keyword>
<protein>
    <recommendedName>
        <fullName evidence="4">Monocarboxylate transporter 1</fullName>
    </recommendedName>
    <alternativeName>
        <fullName evidence="11">Solute carrier family 16 member 1</fullName>
    </alternativeName>
</protein>
<sequence>MPPAIGGPVGYTPPEGGWGWAVVIGAFISIGFSYAFPKSITVFFKEIEVIFNASSSKVSWISSIMLAVMYAGGKCFLAALSGFDQKPLAGYGAVALCLRPQPVVGEWLQVGQSPQHSMGQVASACSKTLALEAAGGQAAPISAHRRQLAQEVKAFCSPVFLSTLAPVNQLFFGVFGWRGSFLILGGLLLNCCVAGSLMRPIGPKPDQLKKEANKEVQQEAGKAGKKDDGDTSTDLIDGKAKKEKSSFFQTINKFLDLSLFTHRGFLLYLSGNVIMFFGLFTPLVFLSNYAKSKKIASDSAAFLLSILAFVDMVARPSMGLVANTKWVRPRIQYFFAISIIYNGVCHLLVPMSTTYAGFCIYAGFFGFAFGWLSSILFETLMDLVGAQRFSSAVGLVTIVECCPVLLGPPMLGRLNDMYGDYKYTYWACGVVLIIAGIYLFIGMGINYRLVAKEQKAEEKAKDGKEEETNIDEAGKQKAANSGVAPSPKKNVEDGVKEEESRM</sequence>
<feature type="transmembrane region" description="Helical" evidence="18">
    <location>
        <begin position="265"/>
        <end position="287"/>
    </location>
</feature>
<evidence type="ECO:0000256" key="16">
    <source>
        <dbReference type="ARBA" id="ARBA00036520"/>
    </source>
</evidence>
<name>A0A7L4JAH0_9PASS</name>
<comment type="subcellular location">
    <subcellularLocation>
        <location evidence="1">Apical cell membrane</location>
        <topology evidence="1">Multi-pass membrane protein</topology>
    </subcellularLocation>
    <subcellularLocation>
        <location evidence="2">Basolateral cell membrane</location>
        <topology evidence="2">Multi-pass membrane protein</topology>
    </subcellularLocation>
</comment>
<feature type="compositionally biased region" description="Basic and acidic residues" evidence="17">
    <location>
        <begin position="489"/>
        <end position="502"/>
    </location>
</feature>
<dbReference type="Pfam" id="PF07690">
    <property type="entry name" value="MFS_1"/>
    <property type="match status" value="1"/>
</dbReference>
<feature type="region of interest" description="Disordered" evidence="17">
    <location>
        <begin position="458"/>
        <end position="502"/>
    </location>
</feature>
<comment type="catalytic activity">
    <reaction evidence="16">
        <text>(R)-3-hydroxybutanoate(out) + H(+)(out) = (R)-3-hydroxybutanoate(in) + H(+)(in)</text>
        <dbReference type="Rhea" id="RHEA:71795"/>
        <dbReference type="ChEBI" id="CHEBI:10983"/>
        <dbReference type="ChEBI" id="CHEBI:15378"/>
    </reaction>
    <physiologicalReaction direction="left-to-right" evidence="16">
        <dbReference type="Rhea" id="RHEA:71796"/>
    </physiologicalReaction>
    <physiologicalReaction direction="right-to-left" evidence="16">
        <dbReference type="Rhea" id="RHEA:71797"/>
    </physiologicalReaction>
</comment>
<keyword evidence="5" id="KW-0813">Transport</keyword>
<keyword evidence="8" id="KW-0769">Symport</keyword>
<organism evidence="19 20">
    <name type="scientific">Pomatorhinus ruficollis</name>
    <name type="common">streak-breasted scimitar babbler</name>
    <dbReference type="NCBI Taxonomy" id="932028"/>
    <lineage>
        <taxon>Eukaryota</taxon>
        <taxon>Metazoa</taxon>
        <taxon>Chordata</taxon>
        <taxon>Craniata</taxon>
        <taxon>Vertebrata</taxon>
        <taxon>Euteleostomi</taxon>
        <taxon>Archelosauria</taxon>
        <taxon>Archosauria</taxon>
        <taxon>Dinosauria</taxon>
        <taxon>Saurischia</taxon>
        <taxon>Theropoda</taxon>
        <taxon>Coelurosauria</taxon>
        <taxon>Aves</taxon>
        <taxon>Neognathae</taxon>
        <taxon>Neoaves</taxon>
        <taxon>Telluraves</taxon>
        <taxon>Australaves</taxon>
        <taxon>Passeriformes</taxon>
        <taxon>Sylvioidea</taxon>
        <taxon>Timaliidae</taxon>
        <taxon>Pomatorhinus</taxon>
    </lineage>
</organism>
<dbReference type="GO" id="GO:0015650">
    <property type="term" value="F:lactate:proton symporter activity"/>
    <property type="evidence" value="ECO:0007669"/>
    <property type="project" value="TreeGrafter"/>
</dbReference>
<feature type="non-terminal residue" evidence="19">
    <location>
        <position position="502"/>
    </location>
</feature>
<comment type="catalytic activity">
    <reaction evidence="13">
        <text>3-methyl-2-oxobutanoate(out) + H(+)(out) = 3-methyl-2-oxobutanoate(in) + H(+)(in)</text>
        <dbReference type="Rhea" id="RHEA:71783"/>
        <dbReference type="ChEBI" id="CHEBI:11851"/>
        <dbReference type="ChEBI" id="CHEBI:15378"/>
    </reaction>
</comment>
<dbReference type="FunFam" id="1.20.1250.20:FF:000030">
    <property type="entry name" value="monocarboxylate transporter 1 isoform X1"/>
    <property type="match status" value="1"/>
</dbReference>
<feature type="transmembrane region" description="Helical" evidence="18">
    <location>
        <begin position="355"/>
        <end position="377"/>
    </location>
</feature>
<evidence type="ECO:0000256" key="2">
    <source>
        <dbReference type="ARBA" id="ARBA00004554"/>
    </source>
</evidence>
<feature type="transmembrane region" description="Helical" evidence="18">
    <location>
        <begin position="181"/>
        <end position="201"/>
    </location>
</feature>
<dbReference type="GO" id="GO:0016323">
    <property type="term" value="C:basolateral plasma membrane"/>
    <property type="evidence" value="ECO:0007669"/>
    <property type="project" value="UniProtKB-SubCell"/>
</dbReference>
<keyword evidence="9 18" id="KW-1133">Transmembrane helix</keyword>
<evidence type="ECO:0000256" key="1">
    <source>
        <dbReference type="ARBA" id="ARBA00004424"/>
    </source>
</evidence>
<evidence type="ECO:0000256" key="18">
    <source>
        <dbReference type="SAM" id="Phobius"/>
    </source>
</evidence>
<keyword evidence="7 18" id="KW-0812">Transmembrane</keyword>
<evidence type="ECO:0000256" key="5">
    <source>
        <dbReference type="ARBA" id="ARBA00022448"/>
    </source>
</evidence>
<evidence type="ECO:0000256" key="15">
    <source>
        <dbReference type="ARBA" id="ARBA00036111"/>
    </source>
</evidence>
<feature type="region of interest" description="Disordered" evidence="17">
    <location>
        <begin position="204"/>
        <end position="235"/>
    </location>
</feature>
<comment type="similarity">
    <text evidence="3">Belongs to the major facilitator superfamily. Monocarboxylate porter (TC 2.A.1.13) family.</text>
</comment>
<dbReference type="GO" id="GO:0016324">
    <property type="term" value="C:apical plasma membrane"/>
    <property type="evidence" value="ECO:0007669"/>
    <property type="project" value="UniProtKB-SubCell"/>
</dbReference>
<keyword evidence="6" id="KW-1003">Cell membrane</keyword>
<dbReference type="GO" id="GO:0035879">
    <property type="term" value="P:plasma membrane lactate transport"/>
    <property type="evidence" value="ECO:0007669"/>
    <property type="project" value="TreeGrafter"/>
</dbReference>